<reference evidence="2" key="1">
    <citation type="journal article" date="2019" name="Int. J. Syst. Evol. Microbiol.">
        <title>The Global Catalogue of Microorganisms (GCM) 10K type strain sequencing project: providing services to taxonomists for standard genome sequencing and annotation.</title>
        <authorList>
            <consortium name="The Broad Institute Genomics Platform"/>
            <consortium name="The Broad Institute Genome Sequencing Center for Infectious Disease"/>
            <person name="Wu L."/>
            <person name="Ma J."/>
        </authorList>
    </citation>
    <scope>NUCLEOTIDE SEQUENCE [LARGE SCALE GENOMIC DNA]</scope>
    <source>
        <strain evidence="2">KCTC 42899</strain>
    </source>
</reference>
<gene>
    <name evidence="1" type="ORF">ACFOMH_17400</name>
</gene>
<comment type="caution">
    <text evidence="1">The sequence shown here is derived from an EMBL/GenBank/DDBJ whole genome shotgun (WGS) entry which is preliminary data.</text>
</comment>
<evidence type="ECO:0000313" key="1">
    <source>
        <dbReference type="EMBL" id="MFC3529954.1"/>
    </source>
</evidence>
<name>A0ABV7R6V1_9RHOB</name>
<dbReference type="RefSeq" id="WP_377746101.1">
    <property type="nucleotide sequence ID" value="NZ_JBHRXJ010000017.1"/>
</dbReference>
<dbReference type="Proteomes" id="UP001595721">
    <property type="component" value="Unassembled WGS sequence"/>
</dbReference>
<dbReference type="PANTHER" id="PTHR39337">
    <property type="entry name" value="BLR5642 PROTEIN"/>
    <property type="match status" value="1"/>
</dbReference>
<proteinExistence type="predicted"/>
<accession>A0ABV7R6V1</accession>
<protein>
    <submittedName>
        <fullName evidence="1">DUF488 family protein</fullName>
    </submittedName>
</protein>
<dbReference type="EMBL" id="JBHRXJ010000017">
    <property type="protein sequence ID" value="MFC3529954.1"/>
    <property type="molecule type" value="Genomic_DNA"/>
</dbReference>
<keyword evidence="2" id="KW-1185">Reference proteome</keyword>
<dbReference type="PANTHER" id="PTHR39337:SF1">
    <property type="entry name" value="BLR5642 PROTEIN"/>
    <property type="match status" value="1"/>
</dbReference>
<dbReference type="InterPro" id="IPR007438">
    <property type="entry name" value="DUF488"/>
</dbReference>
<dbReference type="Pfam" id="PF04343">
    <property type="entry name" value="DUF488"/>
    <property type="match status" value="1"/>
</dbReference>
<sequence>MSGVNLATIGFTKTTAAKFFDRLKSASVKKVIDVRLHNTSQLAGFAKADDLAYFLKEICGAQYVHQPLLAPTDDILKAFKRDKGDWAIYEDSFMRLMEQRKIEERLKPWMFEGGCLLCSEDKPHHCHRRLVCEYLNTKWDGTLKVRHL</sequence>
<evidence type="ECO:0000313" key="2">
    <source>
        <dbReference type="Proteomes" id="UP001595721"/>
    </source>
</evidence>
<organism evidence="1 2">
    <name type="scientific">Paracoccus mangrovi</name>
    <dbReference type="NCBI Taxonomy" id="1715645"/>
    <lineage>
        <taxon>Bacteria</taxon>
        <taxon>Pseudomonadati</taxon>
        <taxon>Pseudomonadota</taxon>
        <taxon>Alphaproteobacteria</taxon>
        <taxon>Rhodobacterales</taxon>
        <taxon>Paracoccaceae</taxon>
        <taxon>Paracoccus</taxon>
    </lineage>
</organism>